<dbReference type="PROSITE" id="PS51688">
    <property type="entry name" value="ICA"/>
    <property type="match status" value="1"/>
</dbReference>
<dbReference type="Pfam" id="PF13884">
    <property type="entry name" value="Peptidase_S74"/>
    <property type="match status" value="1"/>
</dbReference>
<evidence type="ECO:0000256" key="1">
    <source>
        <dbReference type="SAM" id="Coils"/>
    </source>
</evidence>
<dbReference type="PROSITE" id="PS50853">
    <property type="entry name" value="FN3"/>
    <property type="match status" value="1"/>
</dbReference>
<accession>A0A6C0B3T4</accession>
<evidence type="ECO:0000259" key="3">
    <source>
        <dbReference type="PROSITE" id="PS51688"/>
    </source>
</evidence>
<dbReference type="InterPro" id="IPR011004">
    <property type="entry name" value="Trimer_LpxA-like_sf"/>
</dbReference>
<sequence length="2744" mass="296913">MSSNTWRQYGGTRKQNQFHNLTIGTLVADQVLLRESYAGKFKIPGSIFVGADVNAIGNVYAFGSSLTTFDTYTGKNLFVKKNLYFGTDASLADLELLNHAYMAGNFANKTIGINTQNPVSSFDINGANSSQTQILSVSSLSTQVRCVLGQNVNKSGIALSATENNAVFAFYVDTDLSFSSNPDSLIEYVRGGNMNYRAANNNITSSINTNITSTASTYLTAQTLTNITSGQNVTINTKNTNILSRLYISNRGQPTNVYNESTVIYDISNGLYLNDAYENDNARAGSALTLVGTDSSSNTFLRLVTTNNAGLSIAAGIYPNDQTRTISTLGLTDYTGKYRVNQTVVSGNSAIKYYTTTGFNTYAPRIDNYVMDINGPTHISNGEINQMAKFDYEILKTSFSKTVKNFGISVGTPSPKIPTDLSRNPQFISYTSDSGVTWIPVRVDSTGDFEQGQQKDFTVYTHNNEYAFLGSSTSVLYYTKDGGKNWVNAAANDPGNDDYRRTYKTLFLNPTIIDGKNRLFASVIREKGSIISPSISELCIFYADLNLNALPTLPSQIQGGGSIYFFPNTNFNNTDNFAETVVNIAMKTINASDGTNNSIYFVGTGINKFNTTTVSSQYLINTGNTYFGVHCYSDTYVVAVGAIVTIANEVTATIISYTKNGTNWFNSTLPSGLGLVRLRSVHLFDENNGMAVGDNGTFLYTKDGSVTWSVVPDSILNSSGYAARINGSYNKLRDIYMIDTNRMMVTSVKQSYVLSTSTPGLSKVYTCYLPNLYNSATNNIFDVSGNMTVSGNIDINDGGNLNTNCPAFNLINEKAKTVNFAGNATLINIGNNLPSQTNIKTNIDVVGNAIFRSTVDIQSDLALGGNLRVNGTGNSSFNGRLFVAKGLEVAQKAVFNNGIHVFGNIEHELDFRYLNRLYVEQDTYLYQRVFIGGDASLNGNVYIGGPLSIPATITPNSNIITLTGTVPIHDSGSLEPGTSVSYYDSVRGWVIPVGTTILSINQIQTFSYNPDTQLNDIPGDILNGNIVTLSANVGTTLSSSILVNVIFQNSKIFSVFPDTSLNSRLCVGGDVSLNGRSSIINDVSLGGNLNIGDNTGVYANISTKGITYQATIANSGTVNTSQYNFLPYSQFQHIQTLSEDVQKRLVDLTSRTQSIGIANTNTQTVPTNLQLIERTTSYITISFTPVLNAYSYKAYINGVFANGLNGRPYAVGSANSFTIFGLNTLTSYTITISSLNTITGAESSQSTGLNTATREFDIDDTENRNFEIDTTTIDPSTFGVTTIDPTTLGLLDIDFSSFSENVMTQSNIRDVITSLLTFDLAGNNLLVSGNLEPGSPSNLTIGASDYPFATVYLNNQNAINFMSQSLTNQGTMTFNLSTGYLDLSCNGLLGSTLLTYGGNVAIGKPLPTTNFDVLGQSIFNGNITQQTGNLYLTNRLFIQSDISLVGNMFSGKNLYQTGDAFLNSRVFVLGDISLNSNLFVSRDTSLNQRLYVGNDTSLNKNLFVGQNTTINGNTLLNNQLTVQGVTILNNDVSLNSNIYINRKATINNDLSLNGNFIVNGFSFLNSDEYLQGNLFVTGNQFLSGNILINGFSTNIRDVTMSSRLYVGGDVSINNRLFLKGLANFNSDVLMNGNAFIKNDLSLNGNLSIGGTKLIVSGDTSLNGELFINNSLYVNRDSSFNGKVFVNNTAFYNSDVTMNNRLFLAKDASFSSNVYINDKLITNNDISINANIINSGKIITAGDISTNSRLFVSGITTLNSSLTVEGSTLLKNDLSINANISSNNSITAANSFVKGNIILNGDASFNSNLIVAKTAFIGGDTNMNGNLRVNNITNTGSITTNGNNLTFGDATIGSNLFVNRNATLNGSLAIGGDANVNGSVIVNNDVSLNGRIFVGSYPIGSIPIGAIAGGAGLALGSFAGDVNIGKNFYVGAETVLYGNLTIVKNLTLLGQLVIKQYTVNQTVTTLSYEIMIAQDLSLSGRLHMTGDASINGRLYVGQDVSINANLFVKGRTTFAQPITIGNTITINGSVIENGTVTTNAQVTNNALNIFNADASLNSRFYVGGSSNFISDVSINNRLYVQNDSSLNGNFYANGLSILNSDVSINNRLYVQNDSSLNGNFYANGLSILNSDVSINNRLYVQNDVSMSSNLYVNKRTILNGDVSTNNRLYVQNDVSLNSNLYVARQTTLNGDVSINTRLYVENDVSMGSNLYVARRTTLNGDVSMNTRLYVRNDASFGSNLYINALSTFNGDVSMNNRLFVASDASVNGNFYVGGKTIFQRELSCNKVICGVDASFTGNIAIYGNLYLQTDLRFDSMYVKKNLSVIESVFITGQMTQMVDASLNGNLNVMRDASLNGRLAVAQDVSFNSNINVIKDSSLNSRLFVGQDTSLNANLYVGNNTYIKGNLINNGDVSMVASLDLNGPMISRNNMNIYGIINQYSTNPTSPNTIVNNTSYVTSNALQVTLGTTASQNVYVPGNIGIGTTNPLVPLYINKSSTSTGQDAGYYISNSSSTTTAINTSAAYIYSIYALNSIATSDKLIATSSVYFSDERIKTNIQDIDCSNALENIRQLKPKQYNYIDSIGQGSEPTLGFIAQEVKPIIKYSVSISKNFIPNIYELCKIENQVITLLNKTTHDLFVGSKIKAISRSGSEIILTVSKINDEKTFMVNDYDDVDFSIDDKIFIYGQEIEDFNNLDKNAIFTITTAALKQVDADLQDTKKIVEQQKIQIETLESQIKFINAKLEIF</sequence>
<dbReference type="InterPro" id="IPR013783">
    <property type="entry name" value="Ig-like_fold"/>
</dbReference>
<dbReference type="SUPFAM" id="SSF51161">
    <property type="entry name" value="Trimeric LpxA-like enzymes"/>
    <property type="match status" value="5"/>
</dbReference>
<dbReference type="Gene3D" id="2.160.10.10">
    <property type="entry name" value="Hexapeptide repeat proteins"/>
    <property type="match status" value="5"/>
</dbReference>
<keyword evidence="1" id="KW-0175">Coiled coil</keyword>
<dbReference type="InterPro" id="IPR050179">
    <property type="entry name" value="Trans_hexapeptide_repeat"/>
</dbReference>
<dbReference type="Gene3D" id="2.60.40.10">
    <property type="entry name" value="Immunoglobulins"/>
    <property type="match status" value="1"/>
</dbReference>
<dbReference type="PANTHER" id="PTHR43300">
    <property type="entry name" value="ACETYLTRANSFERASE"/>
    <property type="match status" value="1"/>
</dbReference>
<evidence type="ECO:0000313" key="4">
    <source>
        <dbReference type="EMBL" id="QHS86461.1"/>
    </source>
</evidence>
<dbReference type="SUPFAM" id="SSF49265">
    <property type="entry name" value="Fibronectin type III"/>
    <property type="match status" value="1"/>
</dbReference>
<protein>
    <recommendedName>
        <fullName evidence="5">Fibronectin type-III domain-containing protein</fullName>
    </recommendedName>
</protein>
<feature type="domain" description="Fibronectin type-III" evidence="2">
    <location>
        <begin position="1165"/>
        <end position="1256"/>
    </location>
</feature>
<dbReference type="InterPro" id="IPR003961">
    <property type="entry name" value="FN3_dom"/>
</dbReference>
<feature type="domain" description="Peptidase S74" evidence="3">
    <location>
        <begin position="2547"/>
        <end position="2734"/>
    </location>
</feature>
<dbReference type="EMBL" id="MN739056">
    <property type="protein sequence ID" value="QHS86461.1"/>
    <property type="molecule type" value="Genomic_DNA"/>
</dbReference>
<dbReference type="SUPFAM" id="SSF110296">
    <property type="entry name" value="Oligoxyloglucan reducing end-specific cellobiohydrolase"/>
    <property type="match status" value="1"/>
</dbReference>
<name>A0A6C0B3T4_9ZZZZ</name>
<dbReference type="InterPro" id="IPR036116">
    <property type="entry name" value="FN3_sf"/>
</dbReference>
<proteinExistence type="predicted"/>
<evidence type="ECO:0008006" key="5">
    <source>
        <dbReference type="Google" id="ProtNLM"/>
    </source>
</evidence>
<evidence type="ECO:0000259" key="2">
    <source>
        <dbReference type="PROSITE" id="PS50853"/>
    </source>
</evidence>
<reference evidence="4" key="1">
    <citation type="journal article" date="2020" name="Nature">
        <title>Giant virus diversity and host interactions through global metagenomics.</title>
        <authorList>
            <person name="Schulz F."/>
            <person name="Roux S."/>
            <person name="Paez-Espino D."/>
            <person name="Jungbluth S."/>
            <person name="Walsh D.A."/>
            <person name="Denef V.J."/>
            <person name="McMahon K.D."/>
            <person name="Konstantinidis K.T."/>
            <person name="Eloe-Fadrosh E.A."/>
            <person name="Kyrpides N.C."/>
            <person name="Woyke T."/>
        </authorList>
    </citation>
    <scope>NUCLEOTIDE SEQUENCE</scope>
    <source>
        <strain evidence="4">GVMAG-M-3300009187-29</strain>
    </source>
</reference>
<organism evidence="4">
    <name type="scientific">viral metagenome</name>
    <dbReference type="NCBI Taxonomy" id="1070528"/>
    <lineage>
        <taxon>unclassified sequences</taxon>
        <taxon>metagenomes</taxon>
        <taxon>organismal metagenomes</taxon>
    </lineage>
</organism>
<feature type="coiled-coil region" evidence="1">
    <location>
        <begin position="2706"/>
        <end position="2740"/>
    </location>
</feature>
<dbReference type="InterPro" id="IPR030392">
    <property type="entry name" value="S74_ICA"/>
</dbReference>